<dbReference type="CDD" id="cd12107">
    <property type="entry name" value="Hemerythrin"/>
    <property type="match status" value="1"/>
</dbReference>
<dbReference type="PANTHER" id="PTHR46663:SF2">
    <property type="entry name" value="GGDEF DOMAIN-CONTAINING PROTEIN"/>
    <property type="match status" value="1"/>
</dbReference>
<comment type="similarity">
    <text evidence="1">Belongs to the hemerythrin family.</text>
</comment>
<gene>
    <name evidence="5" type="ORF">JOC49_002569</name>
</gene>
<protein>
    <submittedName>
        <fullName evidence="5">Hemerythrin</fullName>
    </submittedName>
</protein>
<dbReference type="CDD" id="cd01949">
    <property type="entry name" value="GGDEF"/>
    <property type="match status" value="1"/>
</dbReference>
<dbReference type="Proteomes" id="UP000767854">
    <property type="component" value="Unassembled WGS sequence"/>
</dbReference>
<evidence type="ECO:0000256" key="2">
    <source>
        <dbReference type="ARBA" id="ARBA00022723"/>
    </source>
</evidence>
<dbReference type="RefSeq" id="WP_204665419.1">
    <property type="nucleotide sequence ID" value="NZ_JAFBDT010000045.1"/>
</dbReference>
<dbReference type="NCBIfam" id="TIGR00254">
    <property type="entry name" value="GGDEF"/>
    <property type="match status" value="1"/>
</dbReference>
<sequence length="371" mass="43183">MGKYLLKWDHDFDTGNLVIDSQHFNLVKTINELFEISVNNKSISIELINIIKNDLSKYINEHFKTEEELMIRYSVDLRHSDEHFKLHKEFSNEVSKFISNRTNLESPAKLNEVMEYLIRWLAYHILNTDKSLVRQIHSISNDKMSPSVAYDMEEEMDESSTEPLLKALKVLYRLVSKKNKEIEKKNLELEYKVKARTEELRKSNEQLKQMLLQDLLTGLPNRRFVMEEVQKLILNWERYETIFSVLFIDIDKFKEVNDKFGHDKGDLVLKILADFLCHNIRKTDIACRLGGDEFVIICSHTDQEGVIKIGQNLNQKIKKIDDHVVEFWEPSLSIGIATINEEIKTASDLLKIADSAMYISKKSGGGKISIV</sequence>
<keyword evidence="6" id="KW-1185">Reference proteome</keyword>
<dbReference type="SMART" id="SM00267">
    <property type="entry name" value="GGDEF"/>
    <property type="match status" value="1"/>
</dbReference>
<evidence type="ECO:0000256" key="3">
    <source>
        <dbReference type="ARBA" id="ARBA00023004"/>
    </source>
</evidence>
<comment type="caution">
    <text evidence="5">The sequence shown here is derived from an EMBL/GenBank/DDBJ whole genome shotgun (WGS) entry which is preliminary data.</text>
</comment>
<dbReference type="SUPFAM" id="SSF47188">
    <property type="entry name" value="Hemerythrin-like"/>
    <property type="match status" value="1"/>
</dbReference>
<organism evidence="5 6">
    <name type="scientific">Fusibacter tunisiensis</name>
    <dbReference type="NCBI Taxonomy" id="1008308"/>
    <lineage>
        <taxon>Bacteria</taxon>
        <taxon>Bacillati</taxon>
        <taxon>Bacillota</taxon>
        <taxon>Clostridia</taxon>
        <taxon>Eubacteriales</taxon>
        <taxon>Eubacteriales Family XII. Incertae Sedis</taxon>
        <taxon>Fusibacter</taxon>
    </lineage>
</organism>
<reference evidence="5 6" key="1">
    <citation type="submission" date="2021-01" db="EMBL/GenBank/DDBJ databases">
        <title>Genomic Encyclopedia of Type Strains, Phase IV (KMG-IV): sequencing the most valuable type-strain genomes for metagenomic binning, comparative biology and taxonomic classification.</title>
        <authorList>
            <person name="Goeker M."/>
        </authorList>
    </citation>
    <scope>NUCLEOTIDE SEQUENCE [LARGE SCALE GENOMIC DNA]</scope>
    <source>
        <strain evidence="5 6">DSM 24436</strain>
    </source>
</reference>
<dbReference type="InterPro" id="IPR012312">
    <property type="entry name" value="Hemerythrin-like"/>
</dbReference>
<dbReference type="InterPro" id="IPR043128">
    <property type="entry name" value="Rev_trsase/Diguanyl_cyclase"/>
</dbReference>
<dbReference type="InterPro" id="IPR052163">
    <property type="entry name" value="DGC-Regulatory_Protein"/>
</dbReference>
<dbReference type="InterPro" id="IPR029787">
    <property type="entry name" value="Nucleotide_cyclase"/>
</dbReference>
<keyword evidence="2" id="KW-0479">Metal-binding</keyword>
<dbReference type="PANTHER" id="PTHR46663">
    <property type="entry name" value="DIGUANYLATE CYCLASE DGCT-RELATED"/>
    <property type="match status" value="1"/>
</dbReference>
<evidence type="ECO:0000256" key="1">
    <source>
        <dbReference type="ARBA" id="ARBA00010587"/>
    </source>
</evidence>
<dbReference type="Pfam" id="PF00990">
    <property type="entry name" value="GGDEF"/>
    <property type="match status" value="1"/>
</dbReference>
<feature type="domain" description="GGDEF" evidence="4">
    <location>
        <begin position="241"/>
        <end position="371"/>
    </location>
</feature>
<dbReference type="Gene3D" id="1.20.120.50">
    <property type="entry name" value="Hemerythrin-like"/>
    <property type="match status" value="1"/>
</dbReference>
<evidence type="ECO:0000313" key="5">
    <source>
        <dbReference type="EMBL" id="MBM7562995.1"/>
    </source>
</evidence>
<name>A0ABS2MUE2_9FIRM</name>
<dbReference type="Pfam" id="PF01814">
    <property type="entry name" value="Hemerythrin"/>
    <property type="match status" value="1"/>
</dbReference>
<dbReference type="NCBIfam" id="TIGR02481">
    <property type="entry name" value="hemeryth_dom"/>
    <property type="match status" value="1"/>
</dbReference>
<dbReference type="SUPFAM" id="SSF55073">
    <property type="entry name" value="Nucleotide cyclase"/>
    <property type="match status" value="1"/>
</dbReference>
<dbReference type="Gene3D" id="3.30.70.270">
    <property type="match status" value="1"/>
</dbReference>
<evidence type="ECO:0000259" key="4">
    <source>
        <dbReference type="PROSITE" id="PS50887"/>
    </source>
</evidence>
<dbReference type="InterPro" id="IPR035938">
    <property type="entry name" value="Hemerythrin-like_sf"/>
</dbReference>
<proteinExistence type="inferred from homology"/>
<dbReference type="InterPro" id="IPR012827">
    <property type="entry name" value="Hemerythrin_metal-bd"/>
</dbReference>
<dbReference type="InterPro" id="IPR000160">
    <property type="entry name" value="GGDEF_dom"/>
</dbReference>
<evidence type="ECO:0000313" key="6">
    <source>
        <dbReference type="Proteomes" id="UP000767854"/>
    </source>
</evidence>
<dbReference type="PROSITE" id="PS50887">
    <property type="entry name" value="GGDEF"/>
    <property type="match status" value="1"/>
</dbReference>
<keyword evidence="3" id="KW-0408">Iron</keyword>
<accession>A0ABS2MUE2</accession>
<dbReference type="EMBL" id="JAFBDT010000045">
    <property type="protein sequence ID" value="MBM7562995.1"/>
    <property type="molecule type" value="Genomic_DNA"/>
</dbReference>